<evidence type="ECO:0000259" key="2">
    <source>
        <dbReference type="PROSITE" id="PS50076"/>
    </source>
</evidence>
<organism evidence="3 4">
    <name type="scientific">Durusdinium trenchii</name>
    <dbReference type="NCBI Taxonomy" id="1381693"/>
    <lineage>
        <taxon>Eukaryota</taxon>
        <taxon>Sar</taxon>
        <taxon>Alveolata</taxon>
        <taxon>Dinophyceae</taxon>
        <taxon>Suessiales</taxon>
        <taxon>Symbiodiniaceae</taxon>
        <taxon>Durusdinium</taxon>
    </lineage>
</organism>
<dbReference type="SMART" id="SM00271">
    <property type="entry name" value="DnaJ"/>
    <property type="match status" value="1"/>
</dbReference>
<sequence length="529" mass="57419">MLNRSTPSKSTRDFLGTPARAERVRRASGSSPFVASPELLTWNEDLHGTPPVGVARSFASWDWPQSIWSSFSCVMAASGISQEAAIAVLAILGAKDHYAAMDAPRDASVGELRRCYLKASVLVHPDKSFDRKSPWKSNVPQASVLNHTVQRNPHPQATRAFQRVAAAYTVLSDPQKRADYDLDDDVQMTPDEAFAAFAFAAAYAAGGGAGFGDMAETLFWAQQLGLSRRGGLPGSFCGAGTGGLDAASNAVEQTVRGLCLSVGLYSAGVVVSFIGLPRVGSFARRMAIVQGVSQVVIASQVPAVRMACRNATLSFTEAAQDFAAKHPDVLSVMGRLRIEGGAMCSQVASRSLEAAQSLRQIVDDLDLSETAEKVKTEGVACAQKVKDFMETEDWSMRSCFGWKEDSSDEEDWYAQNLRLRKQRESWKPRLGSWVRMSNLQRARHLEGCLGEVVAFNRDSGRYLVQLLPPRLPPGAPNFRGEAMEAEEEADAPDAPEAPEAPVSKLVLLQNLRPAVERTVKPPLKESNFI</sequence>
<dbReference type="PANTHER" id="PTHR43908">
    <property type="entry name" value="AT29763P-RELATED"/>
    <property type="match status" value="1"/>
</dbReference>
<dbReference type="InterPro" id="IPR051100">
    <property type="entry name" value="DnaJ_subfamily_B/C"/>
</dbReference>
<dbReference type="Pfam" id="PF00226">
    <property type="entry name" value="DnaJ"/>
    <property type="match status" value="1"/>
</dbReference>
<protein>
    <submittedName>
        <fullName evidence="3">DnaJ homolog subfamily B member 14</fullName>
    </submittedName>
</protein>
<feature type="domain" description="J" evidence="2">
    <location>
        <begin position="96"/>
        <end position="184"/>
    </location>
</feature>
<dbReference type="EMBL" id="CAXAMM010013714">
    <property type="protein sequence ID" value="CAK9032015.1"/>
    <property type="molecule type" value="Genomic_DNA"/>
</dbReference>
<dbReference type="SUPFAM" id="SSF46565">
    <property type="entry name" value="Chaperone J-domain"/>
    <property type="match status" value="1"/>
</dbReference>
<dbReference type="Proteomes" id="UP001642464">
    <property type="component" value="Unassembled WGS sequence"/>
</dbReference>
<feature type="region of interest" description="Disordered" evidence="1">
    <location>
        <begin position="1"/>
        <end position="27"/>
    </location>
</feature>
<proteinExistence type="predicted"/>
<feature type="region of interest" description="Disordered" evidence="1">
    <location>
        <begin position="483"/>
        <end position="502"/>
    </location>
</feature>
<gene>
    <name evidence="3" type="ORF">SCF082_LOCUS19886</name>
</gene>
<comment type="caution">
    <text evidence="3">The sequence shown here is derived from an EMBL/GenBank/DDBJ whole genome shotgun (WGS) entry which is preliminary data.</text>
</comment>
<dbReference type="CDD" id="cd06257">
    <property type="entry name" value="DnaJ"/>
    <property type="match status" value="1"/>
</dbReference>
<feature type="compositionally biased region" description="Acidic residues" evidence="1">
    <location>
        <begin position="483"/>
        <end position="493"/>
    </location>
</feature>
<dbReference type="PROSITE" id="PS50076">
    <property type="entry name" value="DNAJ_2"/>
    <property type="match status" value="1"/>
</dbReference>
<dbReference type="PANTHER" id="PTHR43908:SF3">
    <property type="entry name" value="AT29763P-RELATED"/>
    <property type="match status" value="1"/>
</dbReference>
<accession>A0ABP0L0M7</accession>
<dbReference type="InterPro" id="IPR036869">
    <property type="entry name" value="J_dom_sf"/>
</dbReference>
<dbReference type="PRINTS" id="PR00625">
    <property type="entry name" value="JDOMAIN"/>
</dbReference>
<name>A0ABP0L0M7_9DINO</name>
<dbReference type="InterPro" id="IPR001623">
    <property type="entry name" value="DnaJ_domain"/>
</dbReference>
<evidence type="ECO:0000313" key="3">
    <source>
        <dbReference type="EMBL" id="CAK9032015.1"/>
    </source>
</evidence>
<reference evidence="3 4" key="1">
    <citation type="submission" date="2024-02" db="EMBL/GenBank/DDBJ databases">
        <authorList>
            <person name="Chen Y."/>
            <person name="Shah S."/>
            <person name="Dougan E. K."/>
            <person name="Thang M."/>
            <person name="Chan C."/>
        </authorList>
    </citation>
    <scope>NUCLEOTIDE SEQUENCE [LARGE SCALE GENOMIC DNA]</scope>
</reference>
<keyword evidence="4" id="KW-1185">Reference proteome</keyword>
<evidence type="ECO:0000256" key="1">
    <source>
        <dbReference type="SAM" id="MobiDB-lite"/>
    </source>
</evidence>
<dbReference type="Gene3D" id="1.10.287.110">
    <property type="entry name" value="DnaJ domain"/>
    <property type="match status" value="1"/>
</dbReference>
<evidence type="ECO:0000313" key="4">
    <source>
        <dbReference type="Proteomes" id="UP001642464"/>
    </source>
</evidence>